<keyword evidence="4" id="KW-1185">Reference proteome</keyword>
<feature type="domain" description="DUF4832" evidence="1">
    <location>
        <begin position="129"/>
        <end position="334"/>
    </location>
</feature>
<feature type="domain" description="DUF4874" evidence="2">
    <location>
        <begin position="1"/>
        <end position="104"/>
    </location>
</feature>
<protein>
    <recommendedName>
        <fullName evidence="5">DUF4832 domain-containing protein</fullName>
    </recommendedName>
</protein>
<gene>
    <name evidence="3" type="ORF">MNOR_LOCUS19023</name>
</gene>
<organism evidence="3 4">
    <name type="scientific">Meganyctiphanes norvegica</name>
    <name type="common">Northern krill</name>
    <name type="synonym">Thysanopoda norvegica</name>
    <dbReference type="NCBI Taxonomy" id="48144"/>
    <lineage>
        <taxon>Eukaryota</taxon>
        <taxon>Metazoa</taxon>
        <taxon>Ecdysozoa</taxon>
        <taxon>Arthropoda</taxon>
        <taxon>Crustacea</taxon>
        <taxon>Multicrustacea</taxon>
        <taxon>Malacostraca</taxon>
        <taxon>Eumalacostraca</taxon>
        <taxon>Eucarida</taxon>
        <taxon>Euphausiacea</taxon>
        <taxon>Euphausiidae</taxon>
        <taxon>Meganyctiphanes</taxon>
    </lineage>
</organism>
<proteinExistence type="predicted"/>
<dbReference type="Pfam" id="PF16116">
    <property type="entry name" value="DUF4832"/>
    <property type="match status" value="1"/>
</dbReference>
<reference evidence="3 4" key="1">
    <citation type="submission" date="2024-05" db="EMBL/GenBank/DDBJ databases">
        <authorList>
            <person name="Wallberg A."/>
        </authorList>
    </citation>
    <scope>NUCLEOTIDE SEQUENCE [LARGE SCALE GENOMIC DNA]</scope>
</reference>
<dbReference type="AlphaFoldDB" id="A0AAV2R2Y7"/>
<evidence type="ECO:0008006" key="5">
    <source>
        <dbReference type="Google" id="ProtNLM"/>
    </source>
</evidence>
<dbReference type="EMBL" id="CAXKWB010013899">
    <property type="protein sequence ID" value="CAL4109010.1"/>
    <property type="molecule type" value="Genomic_DNA"/>
</dbReference>
<evidence type="ECO:0000313" key="4">
    <source>
        <dbReference type="Proteomes" id="UP001497623"/>
    </source>
</evidence>
<sequence>MLVRFAYSYPDSLTSTTPDENHDAPLEQAIKHIQQLAPLLQDHIGVISAMYAGFIGAWGEWYYTQNYGNEDDLTSEDWDKRLSLVEVLLDALPYPRQIMIRYPHGKQRLLNREDPLQDNEAHDDSAAARLGHHNDCFLAKENDQGTYTDKPKEYPYLQQETRVLIQGGETCQYNPPRTSCPTALKEMCELHYTFLNHEFHERVISGWEEQKCIEEIRWSLGYRLVGIRAVTPETATIGDQLCLSITLKNIGWAAPINPRTLQIILRHTNSGEEITLPADPQVDPRKWLPGEHNFQTSNLVTADAPEGQYQVVLCLGDPAPDLAGLPEYNIVMENLEDTEYPEKRLNLLGNLQILLN</sequence>
<accession>A0AAV2R2Y7</accession>
<name>A0AAV2R2Y7_MEGNR</name>
<evidence type="ECO:0000259" key="2">
    <source>
        <dbReference type="Pfam" id="PF16173"/>
    </source>
</evidence>
<evidence type="ECO:0000259" key="1">
    <source>
        <dbReference type="Pfam" id="PF16116"/>
    </source>
</evidence>
<comment type="caution">
    <text evidence="3">The sequence shown here is derived from an EMBL/GenBank/DDBJ whole genome shotgun (WGS) entry which is preliminary data.</text>
</comment>
<dbReference type="Proteomes" id="UP001497623">
    <property type="component" value="Unassembled WGS sequence"/>
</dbReference>
<dbReference type="InterPro" id="IPR032267">
    <property type="entry name" value="DUF4832"/>
</dbReference>
<evidence type="ECO:0000313" key="3">
    <source>
        <dbReference type="EMBL" id="CAL4109010.1"/>
    </source>
</evidence>
<dbReference type="Pfam" id="PF16173">
    <property type="entry name" value="DUF4874"/>
    <property type="match status" value="1"/>
</dbReference>
<dbReference type="InterPro" id="IPR032379">
    <property type="entry name" value="DUF4874"/>
</dbReference>